<dbReference type="RefSeq" id="WP_170127847.1">
    <property type="nucleotide sequence ID" value="NZ_JACHJF010000003.1"/>
</dbReference>
<feature type="region of interest" description="Disordered" evidence="1">
    <location>
        <begin position="1"/>
        <end position="46"/>
    </location>
</feature>
<dbReference type="EMBL" id="JACHJF010000003">
    <property type="protein sequence ID" value="MBB5118225.1"/>
    <property type="molecule type" value="Genomic_DNA"/>
</dbReference>
<accession>A0A7W8B7G5</accession>
<evidence type="ECO:0000313" key="2">
    <source>
        <dbReference type="EMBL" id="MBB5118225.1"/>
    </source>
</evidence>
<reference evidence="2 3" key="1">
    <citation type="submission" date="2020-08" db="EMBL/GenBank/DDBJ databases">
        <title>Genomic Encyclopedia of Type Strains, Phase III (KMG-III): the genomes of soil and plant-associated and newly described type strains.</title>
        <authorList>
            <person name="Whitman W."/>
        </authorList>
    </citation>
    <scope>NUCLEOTIDE SEQUENCE [LARGE SCALE GENOMIC DNA]</scope>
    <source>
        <strain evidence="2 3">CECT 3259</strain>
    </source>
</reference>
<gene>
    <name evidence="2" type="ORF">FHS36_001646</name>
</gene>
<evidence type="ECO:0000313" key="3">
    <source>
        <dbReference type="Proteomes" id="UP000528608"/>
    </source>
</evidence>
<dbReference type="Proteomes" id="UP000528608">
    <property type="component" value="Unassembled WGS sequence"/>
</dbReference>
<protein>
    <submittedName>
        <fullName evidence="2">Uncharacterized protein</fullName>
    </submittedName>
</protein>
<dbReference type="AlphaFoldDB" id="A0A7W8B7G5"/>
<proteinExistence type="predicted"/>
<comment type="caution">
    <text evidence="2">The sequence shown here is derived from an EMBL/GenBank/DDBJ whole genome shotgun (WGS) entry which is preliminary data.</text>
</comment>
<sequence length="46" mass="4361">MTTPAARPAVALAGKGAAGSAEGNAPTVAGKGTTRGSPSAARSHYH</sequence>
<name>A0A7W8B7G5_STREU</name>
<evidence type="ECO:0000256" key="1">
    <source>
        <dbReference type="SAM" id="MobiDB-lite"/>
    </source>
</evidence>
<organism evidence="2 3">
    <name type="scientific">Streptomyces eurocidicus</name>
    <name type="common">Streptoverticillium eurocidicus</name>
    <dbReference type="NCBI Taxonomy" id="66423"/>
    <lineage>
        <taxon>Bacteria</taxon>
        <taxon>Bacillati</taxon>
        <taxon>Actinomycetota</taxon>
        <taxon>Actinomycetes</taxon>
        <taxon>Kitasatosporales</taxon>
        <taxon>Streptomycetaceae</taxon>
        <taxon>Streptomyces</taxon>
    </lineage>
</organism>